<proteinExistence type="predicted"/>
<feature type="transmembrane region" description="Helical" evidence="2">
    <location>
        <begin position="180"/>
        <end position="198"/>
    </location>
</feature>
<dbReference type="EMBL" id="JARJLG010000050">
    <property type="protein sequence ID" value="KAJ7760068.1"/>
    <property type="molecule type" value="Genomic_DNA"/>
</dbReference>
<keyword evidence="2" id="KW-0472">Membrane</keyword>
<keyword evidence="2" id="KW-0812">Transmembrane</keyword>
<accession>A0AAD7JB78</accession>
<feature type="region of interest" description="Disordered" evidence="1">
    <location>
        <begin position="18"/>
        <end position="93"/>
    </location>
</feature>
<organism evidence="3 4">
    <name type="scientific">Mycena maculata</name>
    <dbReference type="NCBI Taxonomy" id="230809"/>
    <lineage>
        <taxon>Eukaryota</taxon>
        <taxon>Fungi</taxon>
        <taxon>Dikarya</taxon>
        <taxon>Basidiomycota</taxon>
        <taxon>Agaricomycotina</taxon>
        <taxon>Agaricomycetes</taxon>
        <taxon>Agaricomycetidae</taxon>
        <taxon>Agaricales</taxon>
        <taxon>Marasmiineae</taxon>
        <taxon>Mycenaceae</taxon>
        <taxon>Mycena</taxon>
    </lineage>
</organism>
<feature type="compositionally biased region" description="Basic and acidic residues" evidence="1">
    <location>
        <begin position="125"/>
        <end position="138"/>
    </location>
</feature>
<name>A0AAD7JB78_9AGAR</name>
<feature type="compositionally biased region" description="Basic and acidic residues" evidence="1">
    <location>
        <begin position="78"/>
        <end position="88"/>
    </location>
</feature>
<evidence type="ECO:0000313" key="4">
    <source>
        <dbReference type="Proteomes" id="UP001215280"/>
    </source>
</evidence>
<feature type="region of interest" description="Disordered" evidence="1">
    <location>
        <begin position="109"/>
        <end position="144"/>
    </location>
</feature>
<comment type="caution">
    <text evidence="3">The sequence shown here is derived from an EMBL/GenBank/DDBJ whole genome shotgun (WGS) entry which is preliminary data.</text>
</comment>
<evidence type="ECO:0000313" key="3">
    <source>
        <dbReference type="EMBL" id="KAJ7760068.1"/>
    </source>
</evidence>
<feature type="compositionally biased region" description="Polar residues" evidence="1">
    <location>
        <begin position="31"/>
        <end position="46"/>
    </location>
</feature>
<feature type="compositionally biased region" description="Low complexity" evidence="1">
    <location>
        <begin position="109"/>
        <end position="124"/>
    </location>
</feature>
<keyword evidence="4" id="KW-1185">Reference proteome</keyword>
<reference evidence="3" key="1">
    <citation type="submission" date="2023-03" db="EMBL/GenBank/DDBJ databases">
        <title>Massive genome expansion in bonnet fungi (Mycena s.s.) driven by repeated elements and novel gene families across ecological guilds.</title>
        <authorList>
            <consortium name="Lawrence Berkeley National Laboratory"/>
            <person name="Harder C.B."/>
            <person name="Miyauchi S."/>
            <person name="Viragh M."/>
            <person name="Kuo A."/>
            <person name="Thoen E."/>
            <person name="Andreopoulos B."/>
            <person name="Lu D."/>
            <person name="Skrede I."/>
            <person name="Drula E."/>
            <person name="Henrissat B."/>
            <person name="Morin E."/>
            <person name="Kohler A."/>
            <person name="Barry K."/>
            <person name="LaButti K."/>
            <person name="Morin E."/>
            <person name="Salamov A."/>
            <person name="Lipzen A."/>
            <person name="Mereny Z."/>
            <person name="Hegedus B."/>
            <person name="Baldrian P."/>
            <person name="Stursova M."/>
            <person name="Weitz H."/>
            <person name="Taylor A."/>
            <person name="Grigoriev I.V."/>
            <person name="Nagy L.G."/>
            <person name="Martin F."/>
            <person name="Kauserud H."/>
        </authorList>
    </citation>
    <scope>NUCLEOTIDE SEQUENCE</scope>
    <source>
        <strain evidence="3">CBHHK188m</strain>
    </source>
</reference>
<protein>
    <submittedName>
        <fullName evidence="3">Uncharacterized protein</fullName>
    </submittedName>
</protein>
<dbReference type="AlphaFoldDB" id="A0AAD7JB78"/>
<evidence type="ECO:0000256" key="1">
    <source>
        <dbReference type="SAM" id="MobiDB-lite"/>
    </source>
</evidence>
<feature type="compositionally biased region" description="Low complexity" evidence="1">
    <location>
        <begin position="243"/>
        <end position="258"/>
    </location>
</feature>
<sequence>MLQTSQYARTSVLGALKTSPRMLPFEDSPDTPCSQSQQDGATSSTCRARVLSRPRWGADVAWDGGAPASTPVPANARGSDDVGARPGRDSAAPPILAGASLALTATGVARNGGAPATTPTAAYARRFDDDGARPRRESVAAPTSSGASLASAFATGSIGSSPGWSRTAQINALAPARLGLAFWVYALLVVASTLVLVAPKRRHPPLRLLARTTIFGPLTPCAAPLSDRVYRCSAVALSPRTCAPSGSASPAARSALGSDAGTTSTHMPNGNRGNNRSSGRPPPGRLGISTTSDTTARPRRSVRVRDELSIMYWNINHDFTLKLTSPEVQSFLTYDIMFFAETDMLPGEEDAADIPRGYTVVSLPRKPYRKITR</sequence>
<keyword evidence="2" id="KW-1133">Transmembrane helix</keyword>
<gene>
    <name evidence="3" type="ORF">DFH07DRAFT_957723</name>
</gene>
<evidence type="ECO:0000256" key="2">
    <source>
        <dbReference type="SAM" id="Phobius"/>
    </source>
</evidence>
<feature type="compositionally biased region" description="Low complexity" evidence="1">
    <location>
        <begin position="268"/>
        <end position="279"/>
    </location>
</feature>
<dbReference type="Proteomes" id="UP001215280">
    <property type="component" value="Unassembled WGS sequence"/>
</dbReference>
<feature type="region of interest" description="Disordered" evidence="1">
    <location>
        <begin position="240"/>
        <end position="300"/>
    </location>
</feature>